<dbReference type="Proteomes" id="UP000799424">
    <property type="component" value="Unassembled WGS sequence"/>
</dbReference>
<evidence type="ECO:0000313" key="1">
    <source>
        <dbReference type="EMBL" id="KAF2826027.1"/>
    </source>
</evidence>
<protein>
    <submittedName>
        <fullName evidence="1">Uncharacterized protein</fullName>
    </submittedName>
</protein>
<evidence type="ECO:0000313" key="2">
    <source>
        <dbReference type="Proteomes" id="UP000799424"/>
    </source>
</evidence>
<dbReference type="OrthoDB" id="2140489at2759"/>
<sequence>MATIAEVPLPQPAHPQPILTPLQSKQPSIAIISVPTNDILPANTLVLDPALITQDFDLLRFEAAAFGQLPKASTDGTKNDKITYSTSLISSPYNNPGHYLLLPTLPLPSLLFAKALTALAPTSPSYATLPYAQALNFPRVINVLRNLVQQEGASFAWPETTFHVVVFRSELKPDIDNEWLYKLDYESHREACESGGLLKYWFGKSDDERKNLATCFWHSRADAQAGGLGPWHKKARAAGRELYEHIAFSTWRFVITSGVREWRVEEVTEHKPLRE</sequence>
<keyword evidence="2" id="KW-1185">Reference proteome</keyword>
<name>A0A6A7A012_9PLEO</name>
<dbReference type="PANTHER" id="PTHR36986">
    <property type="entry name" value="UPF0643 PROTEIN PB2B2.08"/>
    <property type="match status" value="1"/>
</dbReference>
<accession>A0A6A7A012</accession>
<organism evidence="1 2">
    <name type="scientific">Ophiobolus disseminans</name>
    <dbReference type="NCBI Taxonomy" id="1469910"/>
    <lineage>
        <taxon>Eukaryota</taxon>
        <taxon>Fungi</taxon>
        <taxon>Dikarya</taxon>
        <taxon>Ascomycota</taxon>
        <taxon>Pezizomycotina</taxon>
        <taxon>Dothideomycetes</taxon>
        <taxon>Pleosporomycetidae</taxon>
        <taxon>Pleosporales</taxon>
        <taxon>Pleosporineae</taxon>
        <taxon>Phaeosphaeriaceae</taxon>
        <taxon>Ophiobolus</taxon>
    </lineage>
</organism>
<dbReference type="EMBL" id="MU006227">
    <property type="protein sequence ID" value="KAF2826027.1"/>
    <property type="molecule type" value="Genomic_DNA"/>
</dbReference>
<dbReference type="AlphaFoldDB" id="A0A6A7A012"/>
<reference evidence="1" key="1">
    <citation type="journal article" date="2020" name="Stud. Mycol.">
        <title>101 Dothideomycetes genomes: a test case for predicting lifestyles and emergence of pathogens.</title>
        <authorList>
            <person name="Haridas S."/>
            <person name="Albert R."/>
            <person name="Binder M."/>
            <person name="Bloem J."/>
            <person name="Labutti K."/>
            <person name="Salamov A."/>
            <person name="Andreopoulos B."/>
            <person name="Baker S."/>
            <person name="Barry K."/>
            <person name="Bills G."/>
            <person name="Bluhm B."/>
            <person name="Cannon C."/>
            <person name="Castanera R."/>
            <person name="Culley D."/>
            <person name="Daum C."/>
            <person name="Ezra D."/>
            <person name="Gonzalez J."/>
            <person name="Henrissat B."/>
            <person name="Kuo A."/>
            <person name="Liang C."/>
            <person name="Lipzen A."/>
            <person name="Lutzoni F."/>
            <person name="Magnuson J."/>
            <person name="Mondo S."/>
            <person name="Nolan M."/>
            <person name="Ohm R."/>
            <person name="Pangilinan J."/>
            <person name="Park H.-J."/>
            <person name="Ramirez L."/>
            <person name="Alfaro M."/>
            <person name="Sun H."/>
            <person name="Tritt A."/>
            <person name="Yoshinaga Y."/>
            <person name="Zwiers L.-H."/>
            <person name="Turgeon B."/>
            <person name="Goodwin S."/>
            <person name="Spatafora J."/>
            <person name="Crous P."/>
            <person name="Grigoriev I."/>
        </authorList>
    </citation>
    <scope>NUCLEOTIDE SEQUENCE</scope>
    <source>
        <strain evidence="1">CBS 113818</strain>
    </source>
</reference>
<proteinExistence type="predicted"/>
<gene>
    <name evidence="1" type="ORF">CC86DRAFT_293700</name>
</gene>
<dbReference type="PANTHER" id="PTHR36986:SF1">
    <property type="entry name" value="UPF0643 PROTEIN PB2B2.08"/>
    <property type="match status" value="1"/>
</dbReference>